<dbReference type="OrthoDB" id="1883156at2759"/>
<dbReference type="Proteomes" id="UP000612055">
    <property type="component" value="Unassembled WGS sequence"/>
</dbReference>
<organism evidence="2 3">
    <name type="scientific">Edaphochlamys debaryana</name>
    <dbReference type="NCBI Taxonomy" id="47281"/>
    <lineage>
        <taxon>Eukaryota</taxon>
        <taxon>Viridiplantae</taxon>
        <taxon>Chlorophyta</taxon>
        <taxon>core chlorophytes</taxon>
        <taxon>Chlorophyceae</taxon>
        <taxon>CS clade</taxon>
        <taxon>Chlamydomonadales</taxon>
        <taxon>Chlamydomonadales incertae sedis</taxon>
        <taxon>Edaphochlamys</taxon>
    </lineage>
</organism>
<keyword evidence="3" id="KW-1185">Reference proteome</keyword>
<protein>
    <submittedName>
        <fullName evidence="2">Uncharacterized protein</fullName>
    </submittedName>
</protein>
<evidence type="ECO:0000313" key="2">
    <source>
        <dbReference type="EMBL" id="KAG2483482.1"/>
    </source>
</evidence>
<proteinExistence type="predicted"/>
<evidence type="ECO:0000256" key="1">
    <source>
        <dbReference type="SAM" id="MobiDB-lite"/>
    </source>
</evidence>
<dbReference type="EMBL" id="JAEHOE010000175">
    <property type="protein sequence ID" value="KAG2483482.1"/>
    <property type="molecule type" value="Genomic_DNA"/>
</dbReference>
<accession>A0A835XF96</accession>
<feature type="region of interest" description="Disordered" evidence="1">
    <location>
        <begin position="1"/>
        <end position="38"/>
    </location>
</feature>
<comment type="caution">
    <text evidence="2">The sequence shown here is derived from an EMBL/GenBank/DDBJ whole genome shotgun (WGS) entry which is preliminary data.</text>
</comment>
<gene>
    <name evidence="2" type="ORF">HYH03_017664</name>
</gene>
<reference evidence="2" key="1">
    <citation type="journal article" date="2020" name="bioRxiv">
        <title>Comparative genomics of Chlamydomonas.</title>
        <authorList>
            <person name="Craig R.J."/>
            <person name="Hasan A.R."/>
            <person name="Ness R.W."/>
            <person name="Keightley P.D."/>
        </authorList>
    </citation>
    <scope>NUCLEOTIDE SEQUENCE</scope>
    <source>
        <strain evidence="2">CCAP 11/70</strain>
    </source>
</reference>
<dbReference type="AlphaFoldDB" id="A0A835XF96"/>
<name>A0A835XF96_9CHLO</name>
<evidence type="ECO:0000313" key="3">
    <source>
        <dbReference type="Proteomes" id="UP000612055"/>
    </source>
</evidence>
<sequence>MWTLQSSQKALGHRVPCSPSHTWARNSRPAGRLGLRSAQPIPASTAAVGYEETWREFVSKVEGEWEGVTVAFDAAGSPQQLPDLYVPGAYKEWGVELWDWQSQSSTIADPGPGPDARRVRNLYRKLMPRVGCEADAIAFLEDSKDIWKDNESLVQPVTPTGGFLSAPPRLGDGRTKLEACLAPQGTEGRQRIRVIVQLMQHWEHKGWEMTSVEVTRETYDGAFNGGIELCGCAGGAMPFAKDPATTPDQLGGAWRPVAAHVYARNGAGQLELQHQGAASVPRPTAAPVLLPAGVWAACSAAGSDVAVEVGWVRGQEREVARAAYVGGRLERAELATEAR</sequence>